<feature type="region of interest" description="Disordered" evidence="4">
    <location>
        <begin position="591"/>
        <end position="675"/>
    </location>
</feature>
<dbReference type="PANTHER" id="PTHR15437">
    <property type="entry name" value="TRANSCRIPTION TERMINATION FACTOR, MITOCHONDRIAL"/>
    <property type="match status" value="1"/>
</dbReference>
<dbReference type="InterPro" id="IPR003690">
    <property type="entry name" value="MTERF"/>
</dbReference>
<keyword evidence="2" id="KW-0806">Transcription termination</keyword>
<feature type="compositionally biased region" description="Low complexity" evidence="4">
    <location>
        <begin position="509"/>
        <end position="548"/>
    </location>
</feature>
<protein>
    <submittedName>
        <fullName evidence="5">Uncharacterized protein</fullName>
    </submittedName>
</protein>
<evidence type="ECO:0000256" key="2">
    <source>
        <dbReference type="ARBA" id="ARBA00022472"/>
    </source>
</evidence>
<evidence type="ECO:0000256" key="4">
    <source>
        <dbReference type="SAM" id="MobiDB-lite"/>
    </source>
</evidence>
<feature type="compositionally biased region" description="Basic residues" evidence="4">
    <location>
        <begin position="619"/>
        <end position="634"/>
    </location>
</feature>
<reference evidence="5 6" key="1">
    <citation type="journal article" date="2017" name="Mol. Biol. Evol.">
        <title>The 4-celled Tetrabaena socialis nuclear genome reveals the essential components for genetic control of cell number at the origin of multicellularity in the volvocine lineage.</title>
        <authorList>
            <person name="Featherston J."/>
            <person name="Arakaki Y."/>
            <person name="Hanschen E.R."/>
            <person name="Ferris P.J."/>
            <person name="Michod R.E."/>
            <person name="Olson B.J.S.C."/>
            <person name="Nozaki H."/>
            <person name="Durand P.M."/>
        </authorList>
    </citation>
    <scope>NUCLEOTIDE SEQUENCE [LARGE SCALE GENOMIC DNA]</scope>
    <source>
        <strain evidence="5 6">NIES-571</strain>
    </source>
</reference>
<keyword evidence="2" id="KW-0804">Transcription</keyword>
<dbReference type="EMBL" id="PGGS01000246">
    <property type="protein sequence ID" value="PNH06271.1"/>
    <property type="molecule type" value="Genomic_DNA"/>
</dbReference>
<organism evidence="5 6">
    <name type="scientific">Tetrabaena socialis</name>
    <dbReference type="NCBI Taxonomy" id="47790"/>
    <lineage>
        <taxon>Eukaryota</taxon>
        <taxon>Viridiplantae</taxon>
        <taxon>Chlorophyta</taxon>
        <taxon>core chlorophytes</taxon>
        <taxon>Chlorophyceae</taxon>
        <taxon>CS clade</taxon>
        <taxon>Chlamydomonadales</taxon>
        <taxon>Tetrabaenaceae</taxon>
        <taxon>Tetrabaena</taxon>
    </lineage>
</organism>
<keyword evidence="3" id="KW-0809">Transit peptide</keyword>
<proteinExistence type="inferred from homology"/>
<evidence type="ECO:0000256" key="1">
    <source>
        <dbReference type="ARBA" id="ARBA00007692"/>
    </source>
</evidence>
<evidence type="ECO:0000313" key="5">
    <source>
        <dbReference type="EMBL" id="PNH06271.1"/>
    </source>
</evidence>
<evidence type="ECO:0000313" key="6">
    <source>
        <dbReference type="Proteomes" id="UP000236333"/>
    </source>
</evidence>
<feature type="compositionally biased region" description="Basic and acidic residues" evidence="4">
    <location>
        <begin position="773"/>
        <end position="784"/>
    </location>
</feature>
<gene>
    <name evidence="5" type="ORF">TSOC_007374</name>
</gene>
<feature type="compositionally biased region" description="Low complexity" evidence="4">
    <location>
        <begin position="785"/>
        <end position="804"/>
    </location>
</feature>
<evidence type="ECO:0000256" key="3">
    <source>
        <dbReference type="ARBA" id="ARBA00022946"/>
    </source>
</evidence>
<comment type="similarity">
    <text evidence="1">Belongs to the mTERF family.</text>
</comment>
<comment type="caution">
    <text evidence="5">The sequence shown here is derived from an EMBL/GenBank/DDBJ whole genome shotgun (WGS) entry which is preliminary data.</text>
</comment>
<dbReference type="OrthoDB" id="545292at2759"/>
<feature type="compositionally biased region" description="Low complexity" evidence="4">
    <location>
        <begin position="816"/>
        <end position="834"/>
    </location>
</feature>
<feature type="region of interest" description="Disordered" evidence="4">
    <location>
        <begin position="730"/>
        <end position="877"/>
    </location>
</feature>
<keyword evidence="6" id="KW-1185">Reference proteome</keyword>
<sequence>MLNSLGRGTPLRPPPQRLQGRITPAKLAGLSVVLRLPILRVETLLQRCPLAVRQMEPAHWAGRLQQLCAALGIRPGQALFLVTKQPAYYLLTPLPDIAAKLPELGAALGVPPGAVLRVALAAPSLLRRSAPALRRRVKTYCSMLRCSPLDVLHVMARGPEYLSDTPSSVRQRMLALGLVRPDIVSMSARVMNSKVNGLMSILNKRKRLVVTMVVGTPALLRCDLDRARSVFRGLQAMLSKREGFVFAMLCHAPHLLLMPLRSMQQRCTALRRCLGGSGEWQQQFAQLKPPLVARLLLNQRGSLSAMMFLLESGRAGGAGLERLLDPGPKGGAARALGKSWPGFVSWMDGRRERLGVRMQQRRQALMAAAAAAAATTLGAAGVAELQRVVEERGLGVLQPAPQHLTLFPRQELRLQHPDGQQQPHPHPQPGTQQSQQSQQPQQPQQSQQQPQQQAQQVQVPQQSQQRPQQHQPQHQLLLHPLRPHPRVLPVAEGPRNQKRMQQAGVPDDASSSAGTPSSSAGPSSSSAGASSSSAGPSRSSAGPSCSSAVPEQSVAQLSAALPAGAHRSQQPGASTSGRRASWLQLEALYRPAQQPQQQQRQWQQRQQQRQHNRQQQLLRRQRQHDRRQQLRRRQQQQQQEAPSGVSLPGPGVLAGGGAVEPQRQASSSNLPLELPIPARPLSHRAAASELQLGSRVGQADAGPAAAGGFSGGSLHDAGPSSQAYPLWLHLEPSANGSKPGASGSNGADQHVNGGGGGGNGGSAGSSHAGLGKGEGEHARLRGGAEAHAGASAGGPARRLGLLGSSGKGREEQDSNSVVIVGGRSVGGSIRSSAGLGRGAQQRRRDEEVQGKRPGQRQGQSMGQEHEREPVVGVASPR</sequence>
<feature type="compositionally biased region" description="Polar residues" evidence="4">
    <location>
        <begin position="567"/>
        <end position="578"/>
    </location>
</feature>
<feature type="compositionally biased region" description="Low complexity" evidence="4">
    <location>
        <begin position="593"/>
        <end position="618"/>
    </location>
</feature>
<feature type="compositionally biased region" description="Low complexity" evidence="4">
    <location>
        <begin position="697"/>
        <end position="707"/>
    </location>
</feature>
<feature type="region of interest" description="Disordered" evidence="4">
    <location>
        <begin position="690"/>
        <end position="717"/>
    </location>
</feature>
<dbReference type="PANTHER" id="PTHR15437:SF6">
    <property type="entry name" value="TRANSCRIPTION TERMINATION FACTOR, MITOCHONDRIAL"/>
    <property type="match status" value="1"/>
</dbReference>
<name>A0A2J8A172_9CHLO</name>
<feature type="compositionally biased region" description="Gly residues" evidence="4">
    <location>
        <begin position="752"/>
        <end position="763"/>
    </location>
</feature>
<dbReference type="Proteomes" id="UP000236333">
    <property type="component" value="Unassembled WGS sequence"/>
</dbReference>
<dbReference type="GO" id="GO:0003676">
    <property type="term" value="F:nucleic acid binding"/>
    <property type="evidence" value="ECO:0007669"/>
    <property type="project" value="InterPro"/>
</dbReference>
<accession>A0A2J8A172</accession>
<dbReference type="Gene3D" id="1.25.70.10">
    <property type="entry name" value="Transcription termination factor 3, mitochondrial"/>
    <property type="match status" value="1"/>
</dbReference>
<dbReference type="AlphaFoldDB" id="A0A2J8A172"/>
<dbReference type="GO" id="GO:0006353">
    <property type="term" value="P:DNA-templated transcription termination"/>
    <property type="evidence" value="ECO:0007669"/>
    <property type="project" value="UniProtKB-KW"/>
</dbReference>
<feature type="compositionally biased region" description="Low complexity" evidence="4">
    <location>
        <begin position="417"/>
        <end position="480"/>
    </location>
</feature>
<keyword evidence="2" id="KW-0805">Transcription regulation</keyword>
<dbReference type="InterPro" id="IPR038538">
    <property type="entry name" value="MTERF_sf"/>
</dbReference>
<feature type="region of interest" description="Disordered" evidence="4">
    <location>
        <begin position="416"/>
        <end position="578"/>
    </location>
</feature>